<evidence type="ECO:0000256" key="1">
    <source>
        <dbReference type="SAM" id="Coils"/>
    </source>
</evidence>
<organism evidence="2">
    <name type="scientific">Spironucleus salmonicida</name>
    <dbReference type="NCBI Taxonomy" id="348837"/>
    <lineage>
        <taxon>Eukaryota</taxon>
        <taxon>Metamonada</taxon>
        <taxon>Diplomonadida</taxon>
        <taxon>Hexamitidae</taxon>
        <taxon>Hexamitinae</taxon>
        <taxon>Spironucleus</taxon>
    </lineage>
</organism>
<name>V6LMH3_9EUKA</name>
<dbReference type="EMBL" id="KI546089">
    <property type="protein sequence ID" value="EST45835.1"/>
    <property type="molecule type" value="Genomic_DNA"/>
</dbReference>
<reference evidence="2 3" key="1">
    <citation type="journal article" date="2014" name="PLoS Genet.">
        <title>The Genome of Spironucleus salmonicida Highlights a Fish Pathogen Adapted to Fluctuating Environments.</title>
        <authorList>
            <person name="Xu F."/>
            <person name="Jerlstrom-Hultqvist J."/>
            <person name="Einarsson E."/>
            <person name="Astvaldsson A."/>
            <person name="Svard S.G."/>
            <person name="Andersson J.O."/>
        </authorList>
    </citation>
    <scope>NUCLEOTIDE SEQUENCE</scope>
    <source>
        <strain evidence="3">ATCC 50377</strain>
    </source>
</reference>
<dbReference type="EMBL" id="AUWU02000002">
    <property type="protein sequence ID" value="KAH0576436.1"/>
    <property type="molecule type" value="Genomic_DNA"/>
</dbReference>
<dbReference type="Proteomes" id="UP000018208">
    <property type="component" value="Unassembled WGS sequence"/>
</dbReference>
<reference evidence="3" key="2">
    <citation type="submission" date="2020-12" db="EMBL/GenBank/DDBJ databases">
        <title>New Spironucleus salmonicida genome in near-complete chromosomes.</title>
        <authorList>
            <person name="Xu F."/>
            <person name="Kurt Z."/>
            <person name="Jimenez-Gonzalez A."/>
            <person name="Astvaldsson A."/>
            <person name="Andersson J.O."/>
            <person name="Svard S.G."/>
        </authorList>
    </citation>
    <scope>NUCLEOTIDE SEQUENCE</scope>
    <source>
        <strain evidence="3">ATCC 50377</strain>
    </source>
</reference>
<sequence length="1278" mass="147478">MKNLMYTVNAEMEAALQAKRQNLQQKLQNFNQYQTQSDILAFTKQQKQEAATINQPQKHEKQRGILNMQSLLEATSTPLIIPPKTPPQEDSSDIEISEAEKPQRTTLIQELEYLKNRSLMEREDADFADKLALKTLKTSLHSEFLKQNKYKICYGLMEEMLEQVVGVLDVQKIQDSYNVKKGELEEIYPLFSDNLICEQFQNESLESYLKQGRIIGTGGNDPFEFQDFINSELNLLIAQNAKLEINISIQNQLLAPQIIQGDGSVIQPKITLYSHEESLNIDEDSIMNIVGDINFFSFKTINNSEISALKENFIVFNDSIKKAQIELKIKNRTSQVPITLNETLMIIPTISDSDKFLKTATNEQILQARINFLIYKINGLENYFVFEMLNQSQFNTSKAENSNVIVTKESEIEIENQINIYYPVKVAKQLSEVENQFQFIVTAFIKFTQIFNSPNQSSLSNKPKSAGSTDPLKTAFDANLKSKFQQISISNFSDICFLTKEDYYKLEIRVQQQQKGKKTETDQTETIMQQWQQKSVFQAAEFSEIKVDQIVDESVIALQTMYKQAQTIMLNFYSSNSFKNLTTLEIDSLDLSSFTQLTGNLKSDFESLKNKCQLLPSIIFRSNIEINSIQKILQPSLKAIIIKQLTNKFYDKIRIEQKSILFNIQLLFRTLSLKTLILRKNSIFQILNQFDISMSKISDEIDGQLNFSSQKQTKIENFVHEMRENFVEQLDEIFAKNCVIQSIFEEKTMTENCEFDVSGDILKLEQFLVKYWLDDNLVEIFTNNDYHVYFNDLVVQQLAIKIDQLLNISFLPFLFYDFLRQIFDIQNNTQDSLSFKTDQLVNFDSELQRKLLSVNEFTEEQIEEIFVDISSKFCLIQESNSLKTEISEIVLILQKEIENGVDRSVKLSQRLYLLTLQAINQSCKESNQTEFFLQKCKESQEILAEEQIFIQDIYSDLRDQLNIEIDLSHIQSIFKPILPLKTCFIEIQESDLDLIFHSSNLVNQELLAEKLALNEPETIRVLSDLLVIKKIQNFQISDPNPKAKKGATILQQKHTFYDAPFVRQIASLKIQINLAQFEQILSLFKELLTLSTFQRPQSAPKQSKQQEIEVKVQPELIIFGEQQQYFKMLELSENAPKIIESKQHTREFLRLYIQKFAEMTVFAEQAKNVVFLMLLLLPGIGFEAKCELIFDLQTKKVVQMALFGQQISEILALDFSGQFQSGQGEQIEVFGVQTLFLAEEIKEQVQEKLMGVTGTEIDIVEVAVVQKSSRAGSAKNKK</sequence>
<evidence type="ECO:0000313" key="3">
    <source>
        <dbReference type="EMBL" id="KAH0576436.1"/>
    </source>
</evidence>
<feature type="coiled-coil region" evidence="1">
    <location>
        <begin position="9"/>
        <end position="36"/>
    </location>
</feature>
<gene>
    <name evidence="2" type="ORF">SS50377_14410</name>
    <name evidence="3" type="ORF">SS50377_22000</name>
</gene>
<evidence type="ECO:0000313" key="4">
    <source>
        <dbReference type="Proteomes" id="UP000018208"/>
    </source>
</evidence>
<dbReference type="VEuPathDB" id="GiardiaDB:SS50377_22000"/>
<protein>
    <submittedName>
        <fullName evidence="2">Uncharacterized protein</fullName>
    </submittedName>
</protein>
<keyword evidence="4" id="KW-1185">Reference proteome</keyword>
<proteinExistence type="predicted"/>
<evidence type="ECO:0000313" key="2">
    <source>
        <dbReference type="EMBL" id="EST45835.1"/>
    </source>
</evidence>
<keyword evidence="1" id="KW-0175">Coiled coil</keyword>
<accession>V6LMH3</accession>
<dbReference type="AlphaFoldDB" id="V6LMH3"/>